<name>A0A371HFR8_MUCPR</name>
<protein>
    <recommendedName>
        <fullName evidence="13">O-fucosyltransferase family protein</fullName>
    </recommendedName>
</protein>
<feature type="non-terminal residue" evidence="14">
    <location>
        <position position="1"/>
    </location>
</feature>
<proteinExistence type="inferred from homology"/>
<evidence type="ECO:0000256" key="6">
    <source>
        <dbReference type="ARBA" id="ARBA00022692"/>
    </source>
</evidence>
<keyword evidence="7" id="KW-0735">Signal-anchor</keyword>
<comment type="similarity">
    <text evidence="3">Belongs to the glycosyltransferase GT106 family.</text>
</comment>
<keyword evidence="12" id="KW-0119">Carbohydrate metabolism</keyword>
<organism evidence="14 15">
    <name type="scientific">Mucuna pruriens</name>
    <name type="common">Velvet bean</name>
    <name type="synonym">Dolichos pruriens</name>
    <dbReference type="NCBI Taxonomy" id="157652"/>
    <lineage>
        <taxon>Eukaryota</taxon>
        <taxon>Viridiplantae</taxon>
        <taxon>Streptophyta</taxon>
        <taxon>Embryophyta</taxon>
        <taxon>Tracheophyta</taxon>
        <taxon>Spermatophyta</taxon>
        <taxon>Magnoliopsida</taxon>
        <taxon>eudicotyledons</taxon>
        <taxon>Gunneridae</taxon>
        <taxon>Pentapetalae</taxon>
        <taxon>rosids</taxon>
        <taxon>fabids</taxon>
        <taxon>Fabales</taxon>
        <taxon>Fabaceae</taxon>
        <taxon>Papilionoideae</taxon>
        <taxon>50 kb inversion clade</taxon>
        <taxon>NPAAA clade</taxon>
        <taxon>indigoferoid/millettioid clade</taxon>
        <taxon>Phaseoleae</taxon>
        <taxon>Mucuna</taxon>
    </lineage>
</organism>
<evidence type="ECO:0000256" key="10">
    <source>
        <dbReference type="ARBA" id="ARBA00023180"/>
    </source>
</evidence>
<evidence type="ECO:0000256" key="3">
    <source>
        <dbReference type="ARBA" id="ARBA00007737"/>
    </source>
</evidence>
<dbReference type="STRING" id="157652.A0A371HFR8"/>
<dbReference type="GO" id="GO:0005737">
    <property type="term" value="C:cytoplasm"/>
    <property type="evidence" value="ECO:0007669"/>
    <property type="project" value="TreeGrafter"/>
</dbReference>
<evidence type="ECO:0000313" key="14">
    <source>
        <dbReference type="EMBL" id="RDY01633.1"/>
    </source>
</evidence>
<evidence type="ECO:0000256" key="12">
    <source>
        <dbReference type="ARBA" id="ARBA00023277"/>
    </source>
</evidence>
<keyword evidence="5" id="KW-0808">Transferase</keyword>
<evidence type="ECO:0000256" key="2">
    <source>
        <dbReference type="ARBA" id="ARBA00004881"/>
    </source>
</evidence>
<comment type="caution">
    <text evidence="14">The sequence shown here is derived from an EMBL/GenBank/DDBJ whole genome shotgun (WGS) entry which is preliminary data.</text>
</comment>
<keyword evidence="9" id="KW-0472">Membrane</keyword>
<evidence type="ECO:0000256" key="1">
    <source>
        <dbReference type="ARBA" id="ARBA00004606"/>
    </source>
</evidence>
<keyword evidence="8" id="KW-1133">Transmembrane helix</keyword>
<evidence type="ECO:0000256" key="4">
    <source>
        <dbReference type="ARBA" id="ARBA00022676"/>
    </source>
</evidence>
<evidence type="ECO:0000256" key="11">
    <source>
        <dbReference type="ARBA" id="ARBA00023253"/>
    </source>
</evidence>
<dbReference type="GO" id="GO:0006004">
    <property type="term" value="P:fucose metabolic process"/>
    <property type="evidence" value="ECO:0007669"/>
    <property type="project" value="UniProtKB-KW"/>
</dbReference>
<dbReference type="OrthoDB" id="1690202at2759"/>
<evidence type="ECO:0000256" key="8">
    <source>
        <dbReference type="ARBA" id="ARBA00022989"/>
    </source>
</evidence>
<keyword evidence="10" id="KW-0325">Glycoprotein</keyword>
<keyword evidence="6" id="KW-0812">Transmembrane</keyword>
<dbReference type="AlphaFoldDB" id="A0A371HFR8"/>
<evidence type="ECO:0000256" key="9">
    <source>
        <dbReference type="ARBA" id="ARBA00023136"/>
    </source>
</evidence>
<dbReference type="Pfam" id="PF10250">
    <property type="entry name" value="O-FucT"/>
    <property type="match status" value="1"/>
</dbReference>
<keyword evidence="15" id="KW-1185">Reference proteome</keyword>
<dbReference type="EMBL" id="QJKJ01002719">
    <property type="protein sequence ID" value="RDY01633.1"/>
    <property type="molecule type" value="Genomic_DNA"/>
</dbReference>
<comment type="subcellular location">
    <subcellularLocation>
        <location evidence="1">Membrane</location>
        <topology evidence="1">Single-pass type II membrane protein</topology>
    </subcellularLocation>
</comment>
<keyword evidence="4" id="KW-0328">Glycosyltransferase</keyword>
<dbReference type="InterPro" id="IPR019378">
    <property type="entry name" value="GDP-Fuc_O-FucTrfase"/>
</dbReference>
<keyword evidence="11" id="KW-0294">Fucose metabolism</keyword>
<gene>
    <name evidence="14" type="ORF">CR513_15012</name>
</gene>
<accession>A0A371HFR8</accession>
<dbReference type="GO" id="GO:0016020">
    <property type="term" value="C:membrane"/>
    <property type="evidence" value="ECO:0007669"/>
    <property type="project" value="UniProtKB-SubCell"/>
</dbReference>
<dbReference type="PANTHER" id="PTHR31741">
    <property type="entry name" value="OS02G0726500 PROTEIN-RELATED"/>
    <property type="match status" value="1"/>
</dbReference>
<evidence type="ECO:0000313" key="15">
    <source>
        <dbReference type="Proteomes" id="UP000257109"/>
    </source>
</evidence>
<dbReference type="PANTHER" id="PTHR31741:SF103">
    <property type="entry name" value="O-FUCOSYLTRANSFERASE FAMILY PROTEIN"/>
    <property type="match status" value="1"/>
</dbReference>
<reference evidence="14" key="1">
    <citation type="submission" date="2018-05" db="EMBL/GenBank/DDBJ databases">
        <title>Draft genome of Mucuna pruriens seed.</title>
        <authorList>
            <person name="Nnadi N.E."/>
            <person name="Vos R."/>
            <person name="Hasami M.H."/>
            <person name="Devisetty U.K."/>
            <person name="Aguiy J.C."/>
        </authorList>
    </citation>
    <scope>NUCLEOTIDE SEQUENCE [LARGE SCALE GENOMIC DNA]</scope>
    <source>
        <strain evidence="14">JCA_2017</strain>
    </source>
</reference>
<comment type="pathway">
    <text evidence="2">Glycan metabolism.</text>
</comment>
<evidence type="ECO:0000256" key="7">
    <source>
        <dbReference type="ARBA" id="ARBA00022968"/>
    </source>
</evidence>
<evidence type="ECO:0000256" key="13">
    <source>
        <dbReference type="ARBA" id="ARBA00030350"/>
    </source>
</evidence>
<sequence>MSSKLQALRFTSQIEEIGKRVVKRLFLALHLRYEMDMLTFSGCAHGCDNKEEEELTRMRHGYLGWKEKIINSEHKRKDGLCPLTIEETSLVLTTLGIDHNVQIYIDTGEIYGGEKKMASLLGEFPNLVRKENLLEPSKLMYFQNHSSQMARVDYLVSLKNDIFIPTYDGNMAKVVEGHHKYYLFANNDKREII</sequence>
<dbReference type="GO" id="GO:0016757">
    <property type="term" value="F:glycosyltransferase activity"/>
    <property type="evidence" value="ECO:0007669"/>
    <property type="project" value="UniProtKB-KW"/>
</dbReference>
<dbReference type="Proteomes" id="UP000257109">
    <property type="component" value="Unassembled WGS sequence"/>
</dbReference>
<evidence type="ECO:0000256" key="5">
    <source>
        <dbReference type="ARBA" id="ARBA00022679"/>
    </source>
</evidence>